<reference evidence="2" key="1">
    <citation type="submission" date="2023-03" db="EMBL/GenBank/DDBJ databases">
        <title>Cellulosimicrobium cellulans NBRC 103059.</title>
        <authorList>
            <person name="Ichikawa N."/>
            <person name="Sato H."/>
            <person name="Tonouchi N."/>
        </authorList>
    </citation>
    <scope>NUCLEOTIDE SEQUENCE</scope>
    <source>
        <strain evidence="2">NBRC 103059</strain>
    </source>
</reference>
<proteinExistence type="predicted"/>
<accession>A0AAV5PC89</accession>
<name>A0AAV5PC89_CELCE</name>
<dbReference type="Proteomes" id="UP001165168">
    <property type="component" value="Unassembled WGS sequence"/>
</dbReference>
<evidence type="ECO:0000313" key="3">
    <source>
        <dbReference type="Proteomes" id="UP001165168"/>
    </source>
</evidence>
<sequence length="202" mass="20049">MVARARAGDYGVRVPPRTRAAAHPALSPAGRAAVVLVAAVLGSTLAGCQADLGDVQGAAAPREEQPAPDADSGAPGTPLPDYDAASAVGDLVEGFPAALVPVAPGAEVLASSARPSQDGALVDVTLNLRSTDTVEALTAYYTDTLGVAGFAVSPSTVPSALTSLTTFVRTTAPEAPTESVAVGVFDDETERLVTISGQVAAG</sequence>
<comment type="caution">
    <text evidence="2">The sequence shown here is derived from an EMBL/GenBank/DDBJ whole genome shotgun (WGS) entry which is preliminary data.</text>
</comment>
<dbReference type="AlphaFoldDB" id="A0AAV5PC89"/>
<organism evidence="2 3">
    <name type="scientific">Cellulosimicrobium cellulans</name>
    <name type="common">Arthrobacter luteus</name>
    <dbReference type="NCBI Taxonomy" id="1710"/>
    <lineage>
        <taxon>Bacteria</taxon>
        <taxon>Bacillati</taxon>
        <taxon>Actinomycetota</taxon>
        <taxon>Actinomycetes</taxon>
        <taxon>Micrococcales</taxon>
        <taxon>Promicromonosporaceae</taxon>
        <taxon>Cellulosimicrobium</taxon>
    </lineage>
</organism>
<protein>
    <submittedName>
        <fullName evidence="2">Uncharacterized protein</fullName>
    </submittedName>
</protein>
<evidence type="ECO:0000256" key="1">
    <source>
        <dbReference type="SAM" id="MobiDB-lite"/>
    </source>
</evidence>
<evidence type="ECO:0000313" key="2">
    <source>
        <dbReference type="EMBL" id="GLY58791.1"/>
    </source>
</evidence>
<feature type="region of interest" description="Disordered" evidence="1">
    <location>
        <begin position="59"/>
        <end position="82"/>
    </location>
</feature>
<dbReference type="EMBL" id="BSTG01000004">
    <property type="protein sequence ID" value="GLY58791.1"/>
    <property type="molecule type" value="Genomic_DNA"/>
</dbReference>
<gene>
    <name evidence="2" type="ORF">Ccel01_33930</name>
</gene>